<gene>
    <name evidence="3" type="ORF">FHS00_003269</name>
</gene>
<dbReference type="EMBL" id="JACIBX010000018">
    <property type="protein sequence ID" value="MBB3713664.1"/>
    <property type="molecule type" value="Genomic_DNA"/>
</dbReference>
<accession>A0ABR6HSY2</accession>
<reference evidence="3 4" key="1">
    <citation type="submission" date="2020-08" db="EMBL/GenBank/DDBJ databases">
        <title>Genomic Encyclopedia of Type Strains, Phase III (KMG-III): the genomes of soil and plant-associated and newly described type strains.</title>
        <authorList>
            <person name="Whitman W."/>
        </authorList>
    </citation>
    <scope>NUCLEOTIDE SEQUENCE [LARGE SCALE GENOMIC DNA]</scope>
    <source>
        <strain evidence="3 4">CECT 8572</strain>
    </source>
</reference>
<comment type="caution">
    <text evidence="3">The sequence shown here is derived from an EMBL/GenBank/DDBJ whole genome shotgun (WGS) entry which is preliminary data.</text>
</comment>
<proteinExistence type="predicted"/>
<keyword evidence="1" id="KW-0732">Signal</keyword>
<evidence type="ECO:0000256" key="1">
    <source>
        <dbReference type="SAM" id="SignalP"/>
    </source>
</evidence>
<dbReference type="InterPro" id="IPR009739">
    <property type="entry name" value="LprI-like_N"/>
</dbReference>
<organism evidence="3 4">
    <name type="scientific">Limimaricola variabilis</name>
    <dbReference type="NCBI Taxonomy" id="1492771"/>
    <lineage>
        <taxon>Bacteria</taxon>
        <taxon>Pseudomonadati</taxon>
        <taxon>Pseudomonadota</taxon>
        <taxon>Alphaproteobacteria</taxon>
        <taxon>Rhodobacterales</taxon>
        <taxon>Paracoccaceae</taxon>
        <taxon>Limimaricola</taxon>
    </lineage>
</organism>
<dbReference type="Proteomes" id="UP000576152">
    <property type="component" value="Unassembled WGS sequence"/>
</dbReference>
<feature type="chain" id="PRO_5046696704" evidence="1">
    <location>
        <begin position="20"/>
        <end position="155"/>
    </location>
</feature>
<feature type="domain" description="Lysozyme inhibitor LprI-like N-terminal" evidence="2">
    <location>
        <begin position="62"/>
        <end position="147"/>
    </location>
</feature>
<name>A0ABR6HSY2_9RHOB</name>
<evidence type="ECO:0000313" key="4">
    <source>
        <dbReference type="Proteomes" id="UP000576152"/>
    </source>
</evidence>
<dbReference type="RefSeq" id="WP_183475142.1">
    <property type="nucleotide sequence ID" value="NZ_CP139691.1"/>
</dbReference>
<dbReference type="Pfam" id="PF07007">
    <property type="entry name" value="LprI"/>
    <property type="match status" value="1"/>
</dbReference>
<protein>
    <submittedName>
        <fullName evidence="3">Uncharacterized protein YecT (DUF1311 family)</fullName>
    </submittedName>
</protein>
<dbReference type="Gene3D" id="1.20.1270.180">
    <property type="match status" value="1"/>
</dbReference>
<feature type="signal peptide" evidence="1">
    <location>
        <begin position="1"/>
        <end position="19"/>
    </location>
</feature>
<keyword evidence="4" id="KW-1185">Reference proteome</keyword>
<evidence type="ECO:0000259" key="2">
    <source>
        <dbReference type="Pfam" id="PF07007"/>
    </source>
</evidence>
<evidence type="ECO:0000313" key="3">
    <source>
        <dbReference type="EMBL" id="MBB3713664.1"/>
    </source>
</evidence>
<sequence>MRRLAALLGALAFASTASAETTPTQQDIANIEQCVRSVGARGNQRQVFRSCTELIAGPCRNGTTLEIADCLMRETNAWDTWLNAWWKPMRTRAEANGSWERLLAAQRQWIKDRDAECFRAYDSVDGGSLRVIYGAACHRDLTARKAIEFYFSLYR</sequence>